<dbReference type="EMBL" id="CP042906">
    <property type="protein sequence ID" value="QEX16805.1"/>
    <property type="molecule type" value="Genomic_DNA"/>
</dbReference>
<evidence type="ECO:0000256" key="1">
    <source>
        <dbReference type="SAM" id="MobiDB-lite"/>
    </source>
</evidence>
<keyword evidence="3" id="KW-1185">Reference proteome</keyword>
<proteinExistence type="predicted"/>
<evidence type="ECO:0008006" key="4">
    <source>
        <dbReference type="Google" id="ProtNLM"/>
    </source>
</evidence>
<accession>A0A5J6MJY9</accession>
<evidence type="ECO:0000313" key="3">
    <source>
        <dbReference type="Proteomes" id="UP000326202"/>
    </source>
</evidence>
<dbReference type="Pfam" id="PF23169">
    <property type="entry name" value="HalD"/>
    <property type="match status" value="1"/>
</dbReference>
<dbReference type="RefSeq" id="WP_151177118.1">
    <property type="nucleotide sequence ID" value="NZ_CP042906.1"/>
</dbReference>
<organism evidence="2 3">
    <name type="scientific">Hypericibacter terrae</name>
    <dbReference type="NCBI Taxonomy" id="2602015"/>
    <lineage>
        <taxon>Bacteria</taxon>
        <taxon>Pseudomonadati</taxon>
        <taxon>Pseudomonadota</taxon>
        <taxon>Alphaproteobacteria</taxon>
        <taxon>Rhodospirillales</taxon>
        <taxon>Dongiaceae</taxon>
        <taxon>Hypericibacter</taxon>
    </lineage>
</organism>
<dbReference type="OrthoDB" id="8985754at2"/>
<sequence length="356" mass="38424">MNRNVTTQGSGAAAPEGNEPARLADAPGFPHQNPSGYVALDDEPRFDPRRHFAFTQPERTWTLADFGYDKGTIAASPSPVAVAGPFRVLSEEGAETARAIALRLKELGRQSDRTASYLTGGVYRSRFLRDLFTSPELAAFLSSVAGTALAPHSMPSQQLYVNYAPEDITRHVDTWHTDSIGFDIVLMVTDPKAIKGGLFQFFRGSREEAARLLAAPVAGLIKGSSVELPPDRIESMPFPGPGHALFQQGNLVLHRATRLMEKGERITMVPGFVARDTRFADPTNVGSIVNWGEPGIPAELARHKAWFAHGRLEAVMSDLPMDATPREAASALRHAIADASALADLLDRTGSTEAAS</sequence>
<reference evidence="2 3" key="1">
    <citation type="submission" date="2019-08" db="EMBL/GenBank/DDBJ databases">
        <title>Hyperibacter terrae gen. nov., sp. nov. and Hyperibacter viscosus sp. nov., two new members in the family Rhodospirillaceae isolated from the rhizosphere of Hypericum perforatum.</title>
        <authorList>
            <person name="Noviana Z."/>
        </authorList>
    </citation>
    <scope>NUCLEOTIDE SEQUENCE [LARGE SCALE GENOMIC DNA]</scope>
    <source>
        <strain evidence="2 3">R5913</strain>
    </source>
</reference>
<evidence type="ECO:0000313" key="2">
    <source>
        <dbReference type="EMBL" id="QEX16805.1"/>
    </source>
</evidence>
<feature type="compositionally biased region" description="Polar residues" evidence="1">
    <location>
        <begin position="1"/>
        <end position="10"/>
    </location>
</feature>
<dbReference type="PANTHER" id="PTHR41677:SF1">
    <property type="entry name" value="FE2OG DIOXYGENASE DOMAIN-CONTAINING PROTEIN"/>
    <property type="match status" value="1"/>
</dbReference>
<dbReference type="AlphaFoldDB" id="A0A5J6MJY9"/>
<dbReference type="PANTHER" id="PTHR41677">
    <property type="entry name" value="YALI0B19030P"/>
    <property type="match status" value="1"/>
</dbReference>
<protein>
    <recommendedName>
        <fullName evidence="4">Fe2OG dioxygenase domain-containing protein</fullName>
    </recommendedName>
</protein>
<dbReference type="KEGG" id="htq:FRZ44_21000"/>
<name>A0A5J6MJY9_9PROT</name>
<dbReference type="InterPro" id="IPR056470">
    <property type="entry name" value="BesD/HalB-like"/>
</dbReference>
<dbReference type="Proteomes" id="UP000326202">
    <property type="component" value="Chromosome"/>
</dbReference>
<feature type="region of interest" description="Disordered" evidence="1">
    <location>
        <begin position="1"/>
        <end position="32"/>
    </location>
</feature>
<gene>
    <name evidence="2" type="ORF">FRZ44_21000</name>
</gene>